<dbReference type="AlphaFoldDB" id="A0AAJ1TUS2"/>
<sequence length="85" mass="9134">MQRRFIPAAVRAGLLRRLGSDLAALHLSLRDPAVWRRAAILACLHDRRPDLLTADSQGSAALADRILSDALGDFTAASSRCGRAP</sequence>
<name>A0AAJ1TUS2_9HYPH</name>
<comment type="caution">
    <text evidence="1">The sequence shown here is derived from an EMBL/GenBank/DDBJ whole genome shotgun (WGS) entry which is preliminary data.</text>
</comment>
<organism evidence="1 2">
    <name type="scientific">Methylobacterium brachiatum</name>
    <dbReference type="NCBI Taxonomy" id="269660"/>
    <lineage>
        <taxon>Bacteria</taxon>
        <taxon>Pseudomonadati</taxon>
        <taxon>Pseudomonadota</taxon>
        <taxon>Alphaproteobacteria</taxon>
        <taxon>Hyphomicrobiales</taxon>
        <taxon>Methylobacteriaceae</taxon>
        <taxon>Methylobacterium</taxon>
    </lineage>
</organism>
<proteinExistence type="predicted"/>
<dbReference type="RefSeq" id="WP_043075316.1">
    <property type="nucleotide sequence ID" value="NZ_JAJALK010000034.1"/>
</dbReference>
<dbReference type="EMBL" id="JAUSWL010000031">
    <property type="protein sequence ID" value="MDQ0547591.1"/>
    <property type="molecule type" value="Genomic_DNA"/>
</dbReference>
<protein>
    <submittedName>
        <fullName evidence="1">Uncharacterized protein</fullName>
    </submittedName>
</protein>
<dbReference type="Proteomes" id="UP001223420">
    <property type="component" value="Unassembled WGS sequence"/>
</dbReference>
<evidence type="ECO:0000313" key="1">
    <source>
        <dbReference type="EMBL" id="MDQ0547591.1"/>
    </source>
</evidence>
<accession>A0AAJ1TUS2</accession>
<evidence type="ECO:0000313" key="2">
    <source>
        <dbReference type="Proteomes" id="UP001223420"/>
    </source>
</evidence>
<reference evidence="1" key="1">
    <citation type="submission" date="2023-07" db="EMBL/GenBank/DDBJ databases">
        <title>Genomic Encyclopedia of Type Strains, Phase IV (KMG-IV): sequencing the most valuable type-strain genomes for metagenomic binning, comparative biology and taxonomic classification.</title>
        <authorList>
            <person name="Goeker M."/>
        </authorList>
    </citation>
    <scope>NUCLEOTIDE SEQUENCE</scope>
    <source>
        <strain evidence="1">DSM 19569</strain>
    </source>
</reference>
<gene>
    <name evidence="1" type="ORF">QO001_006550</name>
</gene>